<dbReference type="GeneID" id="9529137"/>
<feature type="region of interest" description="Disordered" evidence="1">
    <location>
        <begin position="15"/>
        <end position="69"/>
    </location>
</feature>
<proteinExistence type="predicted"/>
<gene>
    <name evidence="2" type="ORF">VDBG_09269</name>
</gene>
<dbReference type="AlphaFoldDB" id="C9SWJ4"/>
<name>C9SWJ4_VERA1</name>
<dbReference type="RefSeq" id="XP_003000774.1">
    <property type="nucleotide sequence ID" value="XM_003000728.1"/>
</dbReference>
<feature type="region of interest" description="Disordered" evidence="1">
    <location>
        <begin position="97"/>
        <end position="126"/>
    </location>
</feature>
<evidence type="ECO:0000313" key="2">
    <source>
        <dbReference type="EMBL" id="EEY23159.1"/>
    </source>
</evidence>
<organism evidence="3">
    <name type="scientific">Verticillium alfalfae (strain VaMs.102 / ATCC MYA-4576 / FGSC 10136)</name>
    <name type="common">Verticillium wilt of alfalfa</name>
    <name type="synonym">Verticillium albo-atrum</name>
    <dbReference type="NCBI Taxonomy" id="526221"/>
    <lineage>
        <taxon>Eukaryota</taxon>
        <taxon>Fungi</taxon>
        <taxon>Dikarya</taxon>
        <taxon>Ascomycota</taxon>
        <taxon>Pezizomycotina</taxon>
        <taxon>Sordariomycetes</taxon>
        <taxon>Hypocreomycetidae</taxon>
        <taxon>Glomerellales</taxon>
        <taxon>Plectosphaerellaceae</taxon>
        <taxon>Verticillium</taxon>
    </lineage>
</organism>
<dbReference type="KEGG" id="val:VDBG_09269"/>
<accession>C9SWJ4</accession>
<dbReference type="HOGENOM" id="CLU_1983266_0_0_1"/>
<keyword evidence="3" id="KW-1185">Reference proteome</keyword>
<sequence>MDHWPSKRLLLLRFSPSITRRHPHPGPPAWPQMPKRQRSSSPSHKPLDTRTHEHTYTEQGCAQQQAAEQLAHQDSGLRWGCDLSVRMQDELPGSQCFNGDMEEEGQLGKQHDRAVVFGSGDTRGLR</sequence>
<evidence type="ECO:0000313" key="3">
    <source>
        <dbReference type="Proteomes" id="UP000008698"/>
    </source>
</evidence>
<dbReference type="Proteomes" id="UP000008698">
    <property type="component" value="Unassembled WGS sequence"/>
</dbReference>
<protein>
    <submittedName>
        <fullName evidence="2">Uncharacterized protein</fullName>
    </submittedName>
</protein>
<dbReference type="EMBL" id="DS985227">
    <property type="protein sequence ID" value="EEY23159.1"/>
    <property type="molecule type" value="Genomic_DNA"/>
</dbReference>
<feature type="compositionally biased region" description="Basic and acidic residues" evidence="1">
    <location>
        <begin position="45"/>
        <end position="56"/>
    </location>
</feature>
<dbReference type="OrthoDB" id="10343578at2759"/>
<feature type="compositionally biased region" description="Low complexity" evidence="1">
    <location>
        <begin position="59"/>
        <end position="69"/>
    </location>
</feature>
<reference evidence="3" key="1">
    <citation type="journal article" date="2011" name="PLoS Pathog.">
        <title>Comparative genomics yields insights into niche adaptation of plant vascular wilt pathogens.</title>
        <authorList>
            <person name="Klosterman S.J."/>
            <person name="Subbarao K.V."/>
            <person name="Kang S."/>
            <person name="Veronese P."/>
            <person name="Gold S.E."/>
            <person name="Thomma B.P.H.J."/>
            <person name="Chen Z."/>
            <person name="Henrissat B."/>
            <person name="Lee Y.-H."/>
            <person name="Park J."/>
            <person name="Garcia-Pedrajas M.D."/>
            <person name="Barbara D.J."/>
            <person name="Anchieta A."/>
            <person name="de Jonge R."/>
            <person name="Santhanam P."/>
            <person name="Maruthachalam K."/>
            <person name="Atallah Z."/>
            <person name="Amyotte S.G."/>
            <person name="Paz Z."/>
            <person name="Inderbitzin P."/>
            <person name="Hayes R.J."/>
            <person name="Heiman D.I."/>
            <person name="Young S."/>
            <person name="Zeng Q."/>
            <person name="Engels R."/>
            <person name="Galagan J."/>
            <person name="Cuomo C.A."/>
            <person name="Dobinson K.F."/>
            <person name="Ma L.-J."/>
        </authorList>
    </citation>
    <scope>NUCLEOTIDE SEQUENCE [LARGE SCALE GENOMIC DNA]</scope>
    <source>
        <strain evidence="3">VaMs.102 / ATCC MYA-4576 / FGSC 10136</strain>
    </source>
</reference>
<evidence type="ECO:0000256" key="1">
    <source>
        <dbReference type="SAM" id="MobiDB-lite"/>
    </source>
</evidence>